<accession>A0AAV8XJV9</accession>
<comment type="caution">
    <text evidence="1">The sequence shown here is derived from an EMBL/GenBank/DDBJ whole genome shotgun (WGS) entry which is preliminary data.</text>
</comment>
<dbReference type="AlphaFoldDB" id="A0AAV8XJV9"/>
<protein>
    <submittedName>
        <fullName evidence="1">Uncharacterized protein</fullName>
    </submittedName>
</protein>
<proteinExistence type="predicted"/>
<dbReference type="EMBL" id="JAPWTK010000518">
    <property type="protein sequence ID" value="KAJ8938949.1"/>
    <property type="molecule type" value="Genomic_DNA"/>
</dbReference>
<organism evidence="1 2">
    <name type="scientific">Aromia moschata</name>
    <dbReference type="NCBI Taxonomy" id="1265417"/>
    <lineage>
        <taxon>Eukaryota</taxon>
        <taxon>Metazoa</taxon>
        <taxon>Ecdysozoa</taxon>
        <taxon>Arthropoda</taxon>
        <taxon>Hexapoda</taxon>
        <taxon>Insecta</taxon>
        <taxon>Pterygota</taxon>
        <taxon>Neoptera</taxon>
        <taxon>Endopterygota</taxon>
        <taxon>Coleoptera</taxon>
        <taxon>Polyphaga</taxon>
        <taxon>Cucujiformia</taxon>
        <taxon>Chrysomeloidea</taxon>
        <taxon>Cerambycidae</taxon>
        <taxon>Cerambycinae</taxon>
        <taxon>Callichromatini</taxon>
        <taxon>Aromia</taxon>
    </lineage>
</organism>
<evidence type="ECO:0000313" key="2">
    <source>
        <dbReference type="Proteomes" id="UP001162162"/>
    </source>
</evidence>
<evidence type="ECO:0000313" key="1">
    <source>
        <dbReference type="EMBL" id="KAJ8938949.1"/>
    </source>
</evidence>
<sequence length="136" mass="15041">MFHKKNAMPSIKMVKGCNLVLLTPINIGSSSLIIRGQVSKAVKAKATEVLDQLTEADSQDCFQQWKSRMERCRVEIAKASTLKAKKLLLLSRYMSSRDTTLYTGSKVTLEIVEALITNIKLERNLSAPGGLSDIVN</sequence>
<reference evidence="1" key="1">
    <citation type="journal article" date="2023" name="Insect Mol. Biol.">
        <title>Genome sequencing provides insights into the evolution of gene families encoding plant cell wall-degrading enzymes in longhorned beetles.</title>
        <authorList>
            <person name="Shin N.R."/>
            <person name="Okamura Y."/>
            <person name="Kirsch R."/>
            <person name="Pauchet Y."/>
        </authorList>
    </citation>
    <scope>NUCLEOTIDE SEQUENCE</scope>
    <source>
        <strain evidence="1">AMC_N1</strain>
    </source>
</reference>
<name>A0AAV8XJV9_9CUCU</name>
<keyword evidence="2" id="KW-1185">Reference proteome</keyword>
<dbReference type="Proteomes" id="UP001162162">
    <property type="component" value="Unassembled WGS sequence"/>
</dbReference>
<gene>
    <name evidence="1" type="ORF">NQ318_016013</name>
</gene>